<dbReference type="PANTHER" id="PTHR11717">
    <property type="entry name" value="LOW MOLECULAR WEIGHT PROTEIN TYROSINE PHOSPHATASE"/>
    <property type="match status" value="1"/>
</dbReference>
<evidence type="ECO:0000256" key="2">
    <source>
        <dbReference type="ARBA" id="ARBA00013064"/>
    </source>
</evidence>
<sequence length="156" mass="17823">MIKVLFVCLGNICRSPMAEAVFRHKVKQAGLADLIEVDSAGTGDWHTGERPHEGTRRILKHNGVDDSGIRARQVRKLDFEHCRYIIAMDKSNVNDLTRWTPAEHQAEVKKLLDFVPKHNGGDVPDPYYTGNFQEVYDMVDEGCDRLLAYIREKEQV</sequence>
<protein>
    <recommendedName>
        <fullName evidence="2">protein-tyrosine-phosphatase</fullName>
        <ecNumber evidence="2">3.1.3.48</ecNumber>
    </recommendedName>
</protein>
<dbReference type="FunFam" id="3.40.50.2300:FF:000113">
    <property type="entry name" value="Low molecular weight protein-tyrosine-phosphatase"/>
    <property type="match status" value="1"/>
</dbReference>
<feature type="active site" description="Proton donor" evidence="6">
    <location>
        <position position="125"/>
    </location>
</feature>
<evidence type="ECO:0000256" key="6">
    <source>
        <dbReference type="PIRSR" id="PIRSR617867-1"/>
    </source>
</evidence>
<evidence type="ECO:0000256" key="4">
    <source>
        <dbReference type="ARBA" id="ARBA00022912"/>
    </source>
</evidence>
<name>A0A559JKE3_9BACL</name>
<dbReference type="SUPFAM" id="SSF52788">
    <property type="entry name" value="Phosphotyrosine protein phosphatases I"/>
    <property type="match status" value="1"/>
</dbReference>
<comment type="caution">
    <text evidence="8">The sequence shown here is derived from an EMBL/GenBank/DDBJ whole genome shotgun (WGS) entry which is preliminary data.</text>
</comment>
<dbReference type="EMBL" id="VNJI01000074">
    <property type="protein sequence ID" value="TVY00335.1"/>
    <property type="molecule type" value="Genomic_DNA"/>
</dbReference>
<dbReference type="AlphaFoldDB" id="A0A559JKE3"/>
<feature type="active site" description="Nucleophile" evidence="6">
    <location>
        <position position="8"/>
    </location>
</feature>
<proteinExistence type="inferred from homology"/>
<dbReference type="PRINTS" id="PR00719">
    <property type="entry name" value="LMWPTPASE"/>
</dbReference>
<evidence type="ECO:0000256" key="5">
    <source>
        <dbReference type="ARBA" id="ARBA00051722"/>
    </source>
</evidence>
<dbReference type="CDD" id="cd16343">
    <property type="entry name" value="LMWPTP"/>
    <property type="match status" value="1"/>
</dbReference>
<comment type="catalytic activity">
    <reaction evidence="5">
        <text>O-phospho-L-tyrosyl-[protein] + H2O = L-tyrosyl-[protein] + phosphate</text>
        <dbReference type="Rhea" id="RHEA:10684"/>
        <dbReference type="Rhea" id="RHEA-COMP:10136"/>
        <dbReference type="Rhea" id="RHEA-COMP:20101"/>
        <dbReference type="ChEBI" id="CHEBI:15377"/>
        <dbReference type="ChEBI" id="CHEBI:43474"/>
        <dbReference type="ChEBI" id="CHEBI:46858"/>
        <dbReference type="ChEBI" id="CHEBI:61978"/>
        <dbReference type="EC" id="3.1.3.48"/>
    </reaction>
</comment>
<organism evidence="8 9">
    <name type="scientific">Paenibacillus cremeus</name>
    <dbReference type="NCBI Taxonomy" id="2163881"/>
    <lineage>
        <taxon>Bacteria</taxon>
        <taxon>Bacillati</taxon>
        <taxon>Bacillota</taxon>
        <taxon>Bacilli</taxon>
        <taxon>Bacillales</taxon>
        <taxon>Paenibacillaceae</taxon>
        <taxon>Paenibacillus</taxon>
    </lineage>
</organism>
<dbReference type="Pfam" id="PF01451">
    <property type="entry name" value="LMWPc"/>
    <property type="match status" value="1"/>
</dbReference>
<evidence type="ECO:0000313" key="8">
    <source>
        <dbReference type="EMBL" id="TVY00335.1"/>
    </source>
</evidence>
<comment type="similarity">
    <text evidence="1">Belongs to the low molecular weight phosphotyrosine protein phosphatase family.</text>
</comment>
<dbReference type="EC" id="3.1.3.48" evidence="2"/>
<keyword evidence="9" id="KW-1185">Reference proteome</keyword>
<keyword evidence="4" id="KW-0904">Protein phosphatase</keyword>
<dbReference type="GO" id="GO:0004725">
    <property type="term" value="F:protein tyrosine phosphatase activity"/>
    <property type="evidence" value="ECO:0007669"/>
    <property type="project" value="UniProtKB-EC"/>
</dbReference>
<dbReference type="InterPro" id="IPR036196">
    <property type="entry name" value="Ptyr_pPase_sf"/>
</dbReference>
<feature type="active site" evidence="6">
    <location>
        <position position="14"/>
    </location>
</feature>
<dbReference type="Proteomes" id="UP000317036">
    <property type="component" value="Unassembled WGS sequence"/>
</dbReference>
<dbReference type="RefSeq" id="WP_144854598.1">
    <property type="nucleotide sequence ID" value="NZ_VNJI01000074.1"/>
</dbReference>
<dbReference type="Gene3D" id="3.40.50.2300">
    <property type="match status" value="1"/>
</dbReference>
<dbReference type="PANTHER" id="PTHR11717:SF7">
    <property type="entry name" value="LOW MOLECULAR WEIGHT PHOSPHOTYROSINE PROTEIN PHOSPHATASE"/>
    <property type="match status" value="1"/>
</dbReference>
<dbReference type="InterPro" id="IPR050438">
    <property type="entry name" value="LMW_PTPase"/>
</dbReference>
<gene>
    <name evidence="8" type="ORF">FPZ49_33010</name>
</gene>
<evidence type="ECO:0000313" key="9">
    <source>
        <dbReference type="Proteomes" id="UP000317036"/>
    </source>
</evidence>
<evidence type="ECO:0000256" key="3">
    <source>
        <dbReference type="ARBA" id="ARBA00022801"/>
    </source>
</evidence>
<accession>A0A559JKE3</accession>
<dbReference type="InterPro" id="IPR023485">
    <property type="entry name" value="Ptyr_pPase"/>
</dbReference>
<reference evidence="8 9" key="1">
    <citation type="submission" date="2019-07" db="EMBL/GenBank/DDBJ databases">
        <authorList>
            <person name="Kim J."/>
        </authorList>
    </citation>
    <scope>NUCLEOTIDE SEQUENCE [LARGE SCALE GENOMIC DNA]</scope>
    <source>
        <strain evidence="8 9">JC52</strain>
    </source>
</reference>
<feature type="domain" description="Phosphotyrosine protein phosphatase I" evidence="7">
    <location>
        <begin position="2"/>
        <end position="149"/>
    </location>
</feature>
<dbReference type="InterPro" id="IPR017867">
    <property type="entry name" value="Tyr_phospatase_low_mol_wt"/>
</dbReference>
<evidence type="ECO:0000256" key="1">
    <source>
        <dbReference type="ARBA" id="ARBA00011063"/>
    </source>
</evidence>
<dbReference type="SMART" id="SM00226">
    <property type="entry name" value="LMWPc"/>
    <property type="match status" value="1"/>
</dbReference>
<keyword evidence="3" id="KW-0378">Hydrolase</keyword>
<evidence type="ECO:0000259" key="7">
    <source>
        <dbReference type="SMART" id="SM00226"/>
    </source>
</evidence>
<dbReference type="OrthoDB" id="9784339at2"/>